<dbReference type="EMBL" id="LAZR01034713">
    <property type="protein sequence ID" value="KKL44560.1"/>
    <property type="molecule type" value="Genomic_DNA"/>
</dbReference>
<comment type="caution">
    <text evidence="1">The sequence shown here is derived from an EMBL/GenBank/DDBJ whole genome shotgun (WGS) entry which is preliminary data.</text>
</comment>
<protein>
    <submittedName>
        <fullName evidence="1">Uncharacterized protein</fullName>
    </submittedName>
</protein>
<name>A0A0F9EI39_9ZZZZ</name>
<organism evidence="1">
    <name type="scientific">marine sediment metagenome</name>
    <dbReference type="NCBI Taxonomy" id="412755"/>
    <lineage>
        <taxon>unclassified sequences</taxon>
        <taxon>metagenomes</taxon>
        <taxon>ecological metagenomes</taxon>
    </lineage>
</organism>
<proteinExistence type="predicted"/>
<sequence length="116" mass="12663">MTDTDLEQAGRAIESSAIIIKLRKLVGHAIGYTWAAACDKASAGQHIGRDDLPELMEHILRDIPDMALALEPVDIMSEEFLYDARTPKGEYCFESCEASGCKLPCSFAERQGVSDG</sequence>
<gene>
    <name evidence="1" type="ORF">LCGC14_2364430</name>
</gene>
<accession>A0A0F9EI39</accession>
<reference evidence="1" key="1">
    <citation type="journal article" date="2015" name="Nature">
        <title>Complex archaea that bridge the gap between prokaryotes and eukaryotes.</title>
        <authorList>
            <person name="Spang A."/>
            <person name="Saw J.H."/>
            <person name="Jorgensen S.L."/>
            <person name="Zaremba-Niedzwiedzka K."/>
            <person name="Martijn J."/>
            <person name="Lind A.E."/>
            <person name="van Eijk R."/>
            <person name="Schleper C."/>
            <person name="Guy L."/>
            <person name="Ettema T.J."/>
        </authorList>
    </citation>
    <scope>NUCLEOTIDE SEQUENCE</scope>
</reference>
<evidence type="ECO:0000313" key="1">
    <source>
        <dbReference type="EMBL" id="KKL44560.1"/>
    </source>
</evidence>
<dbReference type="AlphaFoldDB" id="A0A0F9EI39"/>